<feature type="repeat" description="ANK" evidence="3">
    <location>
        <begin position="20"/>
        <end position="52"/>
    </location>
</feature>
<dbReference type="InterPro" id="IPR036770">
    <property type="entry name" value="Ankyrin_rpt-contain_sf"/>
</dbReference>
<dbReference type="SUPFAM" id="SSF48403">
    <property type="entry name" value="Ankyrin repeat"/>
    <property type="match status" value="1"/>
</dbReference>
<keyword evidence="5" id="KW-1185">Reference proteome</keyword>
<evidence type="ECO:0000256" key="2">
    <source>
        <dbReference type="ARBA" id="ARBA00023043"/>
    </source>
</evidence>
<name>A0ABV6N2R1_9PSEU</name>
<sequence>MSKTMSLGIVIGVRTSLDRVGRSALHYAAAHGDAAEVAGLLAAGLDPNLADKNGFTPLHFAAQSWQPEIAAVLLTAGAEVEARNRYGNTVLAMAVLESRGRGELIELLRAAGADPHSVNRAGKTPVDIARTIANYDVRQYFADI</sequence>
<evidence type="ECO:0000313" key="5">
    <source>
        <dbReference type="Proteomes" id="UP001589810"/>
    </source>
</evidence>
<evidence type="ECO:0000256" key="3">
    <source>
        <dbReference type="PROSITE-ProRule" id="PRU00023"/>
    </source>
</evidence>
<gene>
    <name evidence="4" type="ORF">ACFFH7_34000</name>
</gene>
<dbReference type="PROSITE" id="PS50088">
    <property type="entry name" value="ANK_REPEAT"/>
    <property type="match status" value="2"/>
</dbReference>
<comment type="caution">
    <text evidence="4">The sequence shown here is derived from an EMBL/GenBank/DDBJ whole genome shotgun (WGS) entry which is preliminary data.</text>
</comment>
<keyword evidence="1" id="KW-0677">Repeat</keyword>
<evidence type="ECO:0000256" key="1">
    <source>
        <dbReference type="ARBA" id="ARBA00022737"/>
    </source>
</evidence>
<dbReference type="Gene3D" id="1.25.40.20">
    <property type="entry name" value="Ankyrin repeat-containing domain"/>
    <property type="match status" value="1"/>
</dbReference>
<reference evidence="4 5" key="1">
    <citation type="submission" date="2024-09" db="EMBL/GenBank/DDBJ databases">
        <authorList>
            <person name="Sun Q."/>
            <person name="Mori K."/>
        </authorList>
    </citation>
    <scope>NUCLEOTIDE SEQUENCE [LARGE SCALE GENOMIC DNA]</scope>
    <source>
        <strain evidence="4 5">TBRC 1432</strain>
    </source>
</reference>
<dbReference type="Proteomes" id="UP001589810">
    <property type="component" value="Unassembled WGS sequence"/>
</dbReference>
<accession>A0ABV6N2R1</accession>
<evidence type="ECO:0000313" key="4">
    <source>
        <dbReference type="EMBL" id="MFC0546567.1"/>
    </source>
</evidence>
<dbReference type="PROSITE" id="PS50297">
    <property type="entry name" value="ANK_REP_REGION"/>
    <property type="match status" value="2"/>
</dbReference>
<dbReference type="SMART" id="SM00248">
    <property type="entry name" value="ANK"/>
    <property type="match status" value="3"/>
</dbReference>
<dbReference type="InterPro" id="IPR002110">
    <property type="entry name" value="Ankyrin_rpt"/>
</dbReference>
<dbReference type="PANTHER" id="PTHR24171">
    <property type="entry name" value="ANKYRIN REPEAT DOMAIN-CONTAINING PROTEIN 39-RELATED"/>
    <property type="match status" value="1"/>
</dbReference>
<dbReference type="RefSeq" id="WP_379794403.1">
    <property type="nucleotide sequence ID" value="NZ_JBHLUD010000013.1"/>
</dbReference>
<dbReference type="EMBL" id="JBHLUD010000013">
    <property type="protein sequence ID" value="MFC0546567.1"/>
    <property type="molecule type" value="Genomic_DNA"/>
</dbReference>
<organism evidence="4 5">
    <name type="scientific">Kutzneria chonburiensis</name>
    <dbReference type="NCBI Taxonomy" id="1483604"/>
    <lineage>
        <taxon>Bacteria</taxon>
        <taxon>Bacillati</taxon>
        <taxon>Actinomycetota</taxon>
        <taxon>Actinomycetes</taxon>
        <taxon>Pseudonocardiales</taxon>
        <taxon>Pseudonocardiaceae</taxon>
        <taxon>Kutzneria</taxon>
    </lineage>
</organism>
<protein>
    <submittedName>
        <fullName evidence="4">Ankyrin repeat domain-containing protein</fullName>
    </submittedName>
</protein>
<dbReference type="Pfam" id="PF12796">
    <property type="entry name" value="Ank_2"/>
    <property type="match status" value="1"/>
</dbReference>
<keyword evidence="2 3" id="KW-0040">ANK repeat</keyword>
<proteinExistence type="predicted"/>
<feature type="repeat" description="ANK" evidence="3">
    <location>
        <begin position="53"/>
        <end position="85"/>
    </location>
</feature>